<dbReference type="GO" id="GO:0006887">
    <property type="term" value="P:exocytosis"/>
    <property type="evidence" value="ECO:0007669"/>
    <property type="project" value="UniProtKB-KW"/>
</dbReference>
<evidence type="ECO:0000256" key="3">
    <source>
        <dbReference type="ARBA" id="ARBA00022483"/>
    </source>
</evidence>
<protein>
    <submittedName>
        <fullName evidence="11">ANK_REP_REGION domain-containing protein</fullName>
    </submittedName>
</protein>
<comment type="caution">
    <text evidence="11">The sequence shown here is derived from an EMBL/GenBank/DDBJ whole genome shotgun (WGS) entry which is preliminary data.</text>
</comment>
<dbReference type="GO" id="GO:0044231">
    <property type="term" value="C:host cell presynaptic membrane"/>
    <property type="evidence" value="ECO:0007669"/>
    <property type="project" value="UniProtKB-KW"/>
</dbReference>
<dbReference type="GO" id="GO:0006974">
    <property type="term" value="P:DNA damage response"/>
    <property type="evidence" value="ECO:0007669"/>
    <property type="project" value="TreeGrafter"/>
</dbReference>
<keyword evidence="9" id="KW-1053">Target membrane</keyword>
<feature type="repeat" description="ANK" evidence="10">
    <location>
        <begin position="345"/>
        <end position="369"/>
    </location>
</feature>
<evidence type="ECO:0000256" key="8">
    <source>
        <dbReference type="ARBA" id="ARBA00023028"/>
    </source>
</evidence>
<organism evidence="11 12">
    <name type="scientific">Caerostris extrusa</name>
    <name type="common">Bark spider</name>
    <name type="synonym">Caerostris bankana</name>
    <dbReference type="NCBI Taxonomy" id="172846"/>
    <lineage>
        <taxon>Eukaryota</taxon>
        <taxon>Metazoa</taxon>
        <taxon>Ecdysozoa</taxon>
        <taxon>Arthropoda</taxon>
        <taxon>Chelicerata</taxon>
        <taxon>Arachnida</taxon>
        <taxon>Araneae</taxon>
        <taxon>Araneomorphae</taxon>
        <taxon>Entelegynae</taxon>
        <taxon>Araneoidea</taxon>
        <taxon>Araneidae</taxon>
        <taxon>Caerostris</taxon>
    </lineage>
</organism>
<dbReference type="PANTHER" id="PTHR46677:SF1">
    <property type="entry name" value="SMC5-SMC6 COMPLEX LOCALIZATION FACTOR PROTEIN 1"/>
    <property type="match status" value="1"/>
</dbReference>
<dbReference type="Gene3D" id="1.25.40.20">
    <property type="entry name" value="Ankyrin repeat-containing domain"/>
    <property type="match status" value="1"/>
</dbReference>
<dbReference type="GO" id="GO:0090729">
    <property type="term" value="F:toxin activity"/>
    <property type="evidence" value="ECO:0007669"/>
    <property type="project" value="UniProtKB-KW"/>
</dbReference>
<dbReference type="InterPro" id="IPR002110">
    <property type="entry name" value="Ankyrin_rpt"/>
</dbReference>
<proteinExistence type="predicted"/>
<keyword evidence="10" id="KW-0040">ANK repeat</keyword>
<evidence type="ECO:0000313" key="11">
    <source>
        <dbReference type="EMBL" id="GIZ03839.1"/>
    </source>
</evidence>
<dbReference type="InterPro" id="IPR036770">
    <property type="entry name" value="Ankyrin_rpt-contain_sf"/>
</dbReference>
<keyword evidence="8" id="KW-0638">Presynaptic neurotoxin</keyword>
<keyword evidence="12" id="KW-1185">Reference proteome</keyword>
<sequence>MISKYEEALDIICKCTNVLPTPLVVNKVIFEVIKNCNGEQAHKAAFYLEDALSMTPEDLNFDFKKALEDSTGTFHDIWSVFAHFVKSSLYEHQIGDMKNYSSHMEPIKSPNCDVLVDYYVKVFVSTPIKSLLIQNNFEERFRTLSYWINSLYKYNIENNSSLPIHVLINQEKLADIAFIIISICKNAFANSYNLQRFLSYSQLPYLKIIVCQFRLHELIKGKSLPIVPVPLSLYTIVKDYFMIPQGKKMEIERKHLILKLYIKLNNGIKNKVPGDTDLHRFCRKGKSADLKEILSRGKCPYINVKNSAGRTPLHEACISSNFSCCKILLEETKTNEVDLKATDNDGYTPLHFAVLMNSREIVQYLLTHG</sequence>
<dbReference type="GO" id="GO:0005576">
    <property type="term" value="C:extracellular region"/>
    <property type="evidence" value="ECO:0007669"/>
    <property type="project" value="UniProtKB-SubCell"/>
</dbReference>
<keyword evidence="5" id="KW-1052">Target cell membrane</keyword>
<accession>A0AAV4YBJ8</accession>
<dbReference type="GO" id="GO:2000781">
    <property type="term" value="P:positive regulation of double-strand break repair"/>
    <property type="evidence" value="ECO:0007669"/>
    <property type="project" value="InterPro"/>
</dbReference>
<keyword evidence="3" id="KW-0268">Exocytosis</keyword>
<dbReference type="GO" id="GO:0005634">
    <property type="term" value="C:nucleus"/>
    <property type="evidence" value="ECO:0007669"/>
    <property type="project" value="TreeGrafter"/>
</dbReference>
<evidence type="ECO:0000256" key="10">
    <source>
        <dbReference type="PROSITE-ProRule" id="PRU00023"/>
    </source>
</evidence>
<dbReference type="Pfam" id="PF12796">
    <property type="entry name" value="Ank_2"/>
    <property type="match status" value="1"/>
</dbReference>
<dbReference type="PROSITE" id="PS50297">
    <property type="entry name" value="ANK_REP_REGION"/>
    <property type="match status" value="1"/>
</dbReference>
<dbReference type="Proteomes" id="UP001054945">
    <property type="component" value="Unassembled WGS sequence"/>
</dbReference>
<evidence type="ECO:0000256" key="2">
    <source>
        <dbReference type="ARBA" id="ARBA00004613"/>
    </source>
</evidence>
<dbReference type="GO" id="GO:0035861">
    <property type="term" value="C:site of double-strand break"/>
    <property type="evidence" value="ECO:0007669"/>
    <property type="project" value="TreeGrafter"/>
</dbReference>
<evidence type="ECO:0000256" key="7">
    <source>
        <dbReference type="ARBA" id="ARBA00022699"/>
    </source>
</evidence>
<name>A0AAV4YBJ8_CAEEX</name>
<dbReference type="GO" id="GO:0044218">
    <property type="term" value="C:other organism cell membrane"/>
    <property type="evidence" value="ECO:0007669"/>
    <property type="project" value="UniProtKB-KW"/>
</dbReference>
<keyword evidence="4" id="KW-0964">Secreted</keyword>
<dbReference type="InterPro" id="IPR042479">
    <property type="entry name" value="Slf1"/>
</dbReference>
<keyword evidence="9" id="KW-0472">Membrane</keyword>
<dbReference type="GO" id="GO:1990166">
    <property type="term" value="P:protein localization to site of double-strand break"/>
    <property type="evidence" value="ECO:0007669"/>
    <property type="project" value="TreeGrafter"/>
</dbReference>
<evidence type="ECO:0000313" key="12">
    <source>
        <dbReference type="Proteomes" id="UP001054945"/>
    </source>
</evidence>
<evidence type="ECO:0000256" key="1">
    <source>
        <dbReference type="ARBA" id="ARBA00004175"/>
    </source>
</evidence>
<keyword evidence="6" id="KW-0800">Toxin</keyword>
<evidence type="ECO:0000256" key="6">
    <source>
        <dbReference type="ARBA" id="ARBA00022656"/>
    </source>
</evidence>
<feature type="non-terminal residue" evidence="11">
    <location>
        <position position="369"/>
    </location>
</feature>
<dbReference type="SUPFAM" id="SSF48403">
    <property type="entry name" value="Ankyrin repeat"/>
    <property type="match status" value="1"/>
</dbReference>
<dbReference type="EMBL" id="BPLR01001657">
    <property type="protein sequence ID" value="GIZ03839.1"/>
    <property type="molecule type" value="Genomic_DNA"/>
</dbReference>
<comment type="subcellular location">
    <subcellularLocation>
        <location evidence="2">Secreted</location>
    </subcellularLocation>
    <subcellularLocation>
        <location evidence="1">Target cell membrane</location>
    </subcellularLocation>
</comment>
<evidence type="ECO:0000256" key="5">
    <source>
        <dbReference type="ARBA" id="ARBA00022537"/>
    </source>
</evidence>
<dbReference type="AlphaFoldDB" id="A0AAV4YBJ8"/>
<evidence type="ECO:0000256" key="9">
    <source>
        <dbReference type="ARBA" id="ARBA00023298"/>
    </source>
</evidence>
<keyword evidence="7" id="KW-0528">Neurotoxin</keyword>
<reference evidence="11 12" key="1">
    <citation type="submission" date="2021-06" db="EMBL/GenBank/DDBJ databases">
        <title>Caerostris extrusa draft genome.</title>
        <authorList>
            <person name="Kono N."/>
            <person name="Arakawa K."/>
        </authorList>
    </citation>
    <scope>NUCLEOTIDE SEQUENCE [LARGE SCALE GENOMIC DNA]</scope>
</reference>
<evidence type="ECO:0000256" key="4">
    <source>
        <dbReference type="ARBA" id="ARBA00022525"/>
    </source>
</evidence>
<dbReference type="PANTHER" id="PTHR46677">
    <property type="entry name" value="SMC5-SMC6 COMPLEX LOCALIZATION FACTOR PROTEIN 1"/>
    <property type="match status" value="1"/>
</dbReference>
<dbReference type="SMART" id="SM00248">
    <property type="entry name" value="ANK"/>
    <property type="match status" value="3"/>
</dbReference>
<gene>
    <name evidence="11" type="primary">AVEN_242516_1</name>
    <name evidence="11" type="ORF">CEXT_777031</name>
</gene>
<dbReference type="PROSITE" id="PS50088">
    <property type="entry name" value="ANK_REPEAT"/>
    <property type="match status" value="1"/>
</dbReference>